<organism evidence="4 5">
    <name type="scientific">Dyella japonica A8</name>
    <dbReference type="NCBI Taxonomy" id="1217721"/>
    <lineage>
        <taxon>Bacteria</taxon>
        <taxon>Pseudomonadati</taxon>
        <taxon>Pseudomonadota</taxon>
        <taxon>Gammaproteobacteria</taxon>
        <taxon>Lysobacterales</taxon>
        <taxon>Rhodanobacteraceae</taxon>
        <taxon>Dyella</taxon>
    </lineage>
</organism>
<dbReference type="EMBL" id="CP008884">
    <property type="protein sequence ID" value="AIF48136.1"/>
    <property type="molecule type" value="Genomic_DNA"/>
</dbReference>
<dbReference type="InterPro" id="IPR006665">
    <property type="entry name" value="OmpA-like"/>
</dbReference>
<protein>
    <recommendedName>
        <fullName evidence="3">OmpA-like domain-containing protein</fullName>
    </recommendedName>
</protein>
<evidence type="ECO:0000313" key="4">
    <source>
        <dbReference type="EMBL" id="AIF48136.1"/>
    </source>
</evidence>
<accession>A0A075K1B8</accession>
<feature type="domain" description="OmpA-like" evidence="3">
    <location>
        <begin position="70"/>
        <end position="198"/>
    </location>
</feature>
<dbReference type="KEGG" id="dja:HY57_13135"/>
<feature type="transmembrane region" description="Helical" evidence="2">
    <location>
        <begin position="20"/>
        <end position="43"/>
    </location>
</feature>
<dbReference type="HOGENOM" id="CLU_1347127_0_0_6"/>
<dbReference type="PANTHER" id="PTHR30329:SF21">
    <property type="entry name" value="LIPOPROTEIN YIAD-RELATED"/>
    <property type="match status" value="1"/>
</dbReference>
<dbReference type="GO" id="GO:0016020">
    <property type="term" value="C:membrane"/>
    <property type="evidence" value="ECO:0007669"/>
    <property type="project" value="UniProtKB-UniRule"/>
</dbReference>
<reference evidence="4 5" key="1">
    <citation type="submission" date="2014-07" db="EMBL/GenBank/DDBJ databases">
        <title>Complete Genome Sequence of Dyella japonica Strain A8 Isolated from Malaysian Tropical Soil.</title>
        <authorList>
            <person name="Hui R.K.H."/>
            <person name="Chen J.-W."/>
            <person name="Chan K.-G."/>
            <person name="Leung F.C.C."/>
        </authorList>
    </citation>
    <scope>NUCLEOTIDE SEQUENCE [LARGE SCALE GENOMIC DNA]</scope>
    <source>
        <strain evidence="4 5">A8</strain>
    </source>
</reference>
<dbReference type="Pfam" id="PF00691">
    <property type="entry name" value="OmpA"/>
    <property type="match status" value="1"/>
</dbReference>
<dbReference type="SUPFAM" id="SSF103088">
    <property type="entry name" value="OmpA-like"/>
    <property type="match status" value="1"/>
</dbReference>
<keyword evidence="1 2" id="KW-0472">Membrane</keyword>
<dbReference type="AlphaFoldDB" id="A0A075K1B8"/>
<name>A0A075K1B8_9GAMM</name>
<evidence type="ECO:0000256" key="2">
    <source>
        <dbReference type="SAM" id="Phobius"/>
    </source>
</evidence>
<dbReference type="PANTHER" id="PTHR30329">
    <property type="entry name" value="STATOR ELEMENT OF FLAGELLAR MOTOR COMPLEX"/>
    <property type="match status" value="1"/>
</dbReference>
<evidence type="ECO:0000313" key="5">
    <source>
        <dbReference type="Proteomes" id="UP000027987"/>
    </source>
</evidence>
<dbReference type="OrthoDB" id="1149075at2"/>
<proteinExistence type="predicted"/>
<gene>
    <name evidence="4" type="ORF">HY57_13135</name>
</gene>
<dbReference type="PATRIC" id="fig|1217721.7.peg.2708"/>
<dbReference type="CDD" id="cd07185">
    <property type="entry name" value="OmpA_C-like"/>
    <property type="match status" value="1"/>
</dbReference>
<dbReference type="InterPro" id="IPR050330">
    <property type="entry name" value="Bact_OuterMem_StrucFunc"/>
</dbReference>
<evidence type="ECO:0000259" key="3">
    <source>
        <dbReference type="PROSITE" id="PS51123"/>
    </source>
</evidence>
<sequence length="203" mass="21369">MPDSKRTDDGGAYGFLQKVLPAAAPALVIASVLLFIAILFPVLEYASRAAPPAQPTVVYVDAAIGPGLPQAAAHIVLPSDSLFEFNSAKLTEDSAKLLQPAISEMRKAGDADSILVIGHSDSIGGQSSYNDKLSLERAQAIQSYVESAGFAHDKIEAIGVGDRAPAKASVQCDGLSLDKKIACEAPNRRVEIWLRLAHAPDHA</sequence>
<evidence type="ECO:0000256" key="1">
    <source>
        <dbReference type="PROSITE-ProRule" id="PRU00473"/>
    </source>
</evidence>
<dbReference type="InterPro" id="IPR036737">
    <property type="entry name" value="OmpA-like_sf"/>
</dbReference>
<dbReference type="Gene3D" id="3.30.1330.60">
    <property type="entry name" value="OmpA-like domain"/>
    <property type="match status" value="1"/>
</dbReference>
<keyword evidence="2" id="KW-0812">Transmembrane</keyword>
<dbReference type="PROSITE" id="PS51123">
    <property type="entry name" value="OMPA_2"/>
    <property type="match status" value="1"/>
</dbReference>
<keyword evidence="5" id="KW-1185">Reference proteome</keyword>
<dbReference type="RefSeq" id="WP_038579813.1">
    <property type="nucleotide sequence ID" value="NZ_ALOY01000182.1"/>
</dbReference>
<keyword evidence="2" id="KW-1133">Transmembrane helix</keyword>
<dbReference type="Proteomes" id="UP000027987">
    <property type="component" value="Chromosome"/>
</dbReference>
<dbReference type="STRING" id="1217721.HY57_13135"/>